<accession>A0A834I2U0</accession>
<organism evidence="1 2">
    <name type="scientific">Rhynchophorus ferrugineus</name>
    <name type="common">Red palm weevil</name>
    <name type="synonym">Curculio ferrugineus</name>
    <dbReference type="NCBI Taxonomy" id="354439"/>
    <lineage>
        <taxon>Eukaryota</taxon>
        <taxon>Metazoa</taxon>
        <taxon>Ecdysozoa</taxon>
        <taxon>Arthropoda</taxon>
        <taxon>Hexapoda</taxon>
        <taxon>Insecta</taxon>
        <taxon>Pterygota</taxon>
        <taxon>Neoptera</taxon>
        <taxon>Endopterygota</taxon>
        <taxon>Coleoptera</taxon>
        <taxon>Polyphaga</taxon>
        <taxon>Cucujiformia</taxon>
        <taxon>Curculionidae</taxon>
        <taxon>Dryophthorinae</taxon>
        <taxon>Rhynchophorus</taxon>
    </lineage>
</organism>
<name>A0A834I2U0_RHYFE</name>
<proteinExistence type="predicted"/>
<evidence type="ECO:0000313" key="2">
    <source>
        <dbReference type="Proteomes" id="UP000625711"/>
    </source>
</evidence>
<dbReference type="Proteomes" id="UP000625711">
    <property type="component" value="Unassembled WGS sequence"/>
</dbReference>
<dbReference type="AlphaFoldDB" id="A0A834I2U0"/>
<comment type="caution">
    <text evidence="1">The sequence shown here is derived from an EMBL/GenBank/DDBJ whole genome shotgun (WGS) entry which is preliminary data.</text>
</comment>
<gene>
    <name evidence="1" type="ORF">GWI33_016943</name>
</gene>
<evidence type="ECO:0000313" key="1">
    <source>
        <dbReference type="EMBL" id="KAF7270085.1"/>
    </source>
</evidence>
<keyword evidence="2" id="KW-1185">Reference proteome</keyword>
<dbReference type="EMBL" id="JAACXV010014140">
    <property type="protein sequence ID" value="KAF7270085.1"/>
    <property type="molecule type" value="Genomic_DNA"/>
</dbReference>
<sequence length="148" mass="16768">MAFSRARTVYPATNSIPFPIRTDGEIVHDGGGRSSFGGRLDRVRTEERERERRFVFVNAAPTPGAPPREEESRLTGNIGVMEKDRYVIRAYCRVNREKIASTVAPSANRDQNQLETVPVAKLKFTLVREFNNPLCRSSYSFVFITISK</sequence>
<protein>
    <submittedName>
        <fullName evidence="1">Uncharacterized protein</fullName>
    </submittedName>
</protein>
<reference evidence="1" key="1">
    <citation type="submission" date="2020-08" db="EMBL/GenBank/DDBJ databases">
        <title>Genome sequencing and assembly of the red palm weevil Rhynchophorus ferrugineus.</title>
        <authorList>
            <person name="Dias G.B."/>
            <person name="Bergman C.M."/>
            <person name="Manee M."/>
        </authorList>
    </citation>
    <scope>NUCLEOTIDE SEQUENCE</scope>
    <source>
        <strain evidence="1">AA-2017</strain>
        <tissue evidence="1">Whole larva</tissue>
    </source>
</reference>